<dbReference type="EMBL" id="FWWT01000022">
    <property type="protein sequence ID" value="SMB94868.1"/>
    <property type="molecule type" value="Genomic_DNA"/>
</dbReference>
<dbReference type="NCBIfam" id="TIGR01951">
    <property type="entry name" value="nusB"/>
    <property type="match status" value="1"/>
</dbReference>
<evidence type="ECO:0000256" key="3">
    <source>
        <dbReference type="ARBA" id="ARBA00022884"/>
    </source>
</evidence>
<evidence type="ECO:0000256" key="2">
    <source>
        <dbReference type="ARBA" id="ARBA00022814"/>
    </source>
</evidence>
<dbReference type="PANTHER" id="PTHR11078">
    <property type="entry name" value="N UTILIZATION SUBSTANCE PROTEIN B-RELATED"/>
    <property type="match status" value="1"/>
</dbReference>
<evidence type="ECO:0000256" key="1">
    <source>
        <dbReference type="ARBA" id="ARBA00005952"/>
    </source>
</evidence>
<dbReference type="AlphaFoldDB" id="A0A1W1VNG7"/>
<dbReference type="STRING" id="656914.SAMN00017405_0286"/>
<evidence type="ECO:0000256" key="6">
    <source>
        <dbReference type="HAMAP-Rule" id="MF_00073"/>
    </source>
</evidence>
<evidence type="ECO:0000256" key="5">
    <source>
        <dbReference type="ARBA" id="ARBA00023163"/>
    </source>
</evidence>
<dbReference type="InterPro" id="IPR011605">
    <property type="entry name" value="NusB_fam"/>
</dbReference>
<dbReference type="Gene3D" id="1.10.940.10">
    <property type="entry name" value="NusB-like"/>
    <property type="match status" value="1"/>
</dbReference>
<evidence type="ECO:0000259" key="7">
    <source>
        <dbReference type="Pfam" id="PF01029"/>
    </source>
</evidence>
<dbReference type="CDD" id="cd00619">
    <property type="entry name" value="Terminator_NusB"/>
    <property type="match status" value="1"/>
</dbReference>
<dbReference type="PANTHER" id="PTHR11078:SF3">
    <property type="entry name" value="ANTITERMINATION NUSB DOMAIN-CONTAINING PROTEIN"/>
    <property type="match status" value="1"/>
</dbReference>
<dbReference type="OrthoDB" id="9811381at2"/>
<accession>A0A1W1VNG7</accession>
<keyword evidence="4 6" id="KW-0805">Transcription regulation</keyword>
<keyword evidence="5 6" id="KW-0804">Transcription</keyword>
<comment type="function">
    <text evidence="6">Involved in transcription antitermination. Required for transcription of ribosomal RNA (rRNA) genes. Binds specifically to the boxA antiterminator sequence of the ribosomal RNA (rrn) operons.</text>
</comment>
<sequence length="139" mass="16118">MKRRVAREKSLQALYQVDVTKENIQEVITQRLEDETIDEKAKEFIVNIIEGTVAHTEEIDKIIKNYAVDWTIERMSIVDRNILRIAIYEMNYSKMTPIKVILNEAIELAKIFGSDKSPKFINGVLGKIKEDFGVEDEDK</sequence>
<keyword evidence="3 6" id="KW-0694">RNA-binding</keyword>
<dbReference type="SUPFAM" id="SSF48013">
    <property type="entry name" value="NusB-like"/>
    <property type="match status" value="1"/>
</dbReference>
<dbReference type="GO" id="GO:0005829">
    <property type="term" value="C:cytosol"/>
    <property type="evidence" value="ECO:0007669"/>
    <property type="project" value="TreeGrafter"/>
</dbReference>
<dbReference type="GO" id="GO:0003723">
    <property type="term" value="F:RNA binding"/>
    <property type="evidence" value="ECO:0007669"/>
    <property type="project" value="UniProtKB-UniRule"/>
</dbReference>
<feature type="domain" description="NusB/RsmB/TIM44" evidence="7">
    <location>
        <begin position="5"/>
        <end position="128"/>
    </location>
</feature>
<dbReference type="Proteomes" id="UP000192731">
    <property type="component" value="Unassembled WGS sequence"/>
</dbReference>
<dbReference type="Pfam" id="PF01029">
    <property type="entry name" value="NusB"/>
    <property type="match status" value="1"/>
</dbReference>
<dbReference type="InterPro" id="IPR006027">
    <property type="entry name" value="NusB_RsmB_TIM44"/>
</dbReference>
<gene>
    <name evidence="6" type="primary">nusB</name>
    <name evidence="8" type="ORF">SAMN00017405_0286</name>
</gene>
<protein>
    <recommendedName>
        <fullName evidence="6">Transcription antitermination protein NusB</fullName>
    </recommendedName>
    <alternativeName>
        <fullName evidence="6">Antitermination factor NusB</fullName>
    </alternativeName>
</protein>
<organism evidence="8 9">
    <name type="scientific">Desulfonispora thiosulfatigenes DSM 11270</name>
    <dbReference type="NCBI Taxonomy" id="656914"/>
    <lineage>
        <taxon>Bacteria</taxon>
        <taxon>Bacillati</taxon>
        <taxon>Bacillota</taxon>
        <taxon>Clostridia</taxon>
        <taxon>Eubacteriales</taxon>
        <taxon>Peptococcaceae</taxon>
        <taxon>Desulfonispora</taxon>
    </lineage>
</organism>
<keyword evidence="2 6" id="KW-0889">Transcription antitermination</keyword>
<dbReference type="HAMAP" id="MF_00073">
    <property type="entry name" value="NusB"/>
    <property type="match status" value="1"/>
</dbReference>
<comment type="similarity">
    <text evidence="1 6">Belongs to the NusB family.</text>
</comment>
<dbReference type="GO" id="GO:0006353">
    <property type="term" value="P:DNA-templated transcription termination"/>
    <property type="evidence" value="ECO:0007669"/>
    <property type="project" value="UniProtKB-UniRule"/>
</dbReference>
<keyword evidence="9" id="KW-1185">Reference proteome</keyword>
<evidence type="ECO:0000313" key="8">
    <source>
        <dbReference type="EMBL" id="SMB94868.1"/>
    </source>
</evidence>
<reference evidence="8 9" key="1">
    <citation type="submission" date="2017-04" db="EMBL/GenBank/DDBJ databases">
        <authorList>
            <person name="Afonso C.L."/>
            <person name="Miller P.J."/>
            <person name="Scott M.A."/>
            <person name="Spackman E."/>
            <person name="Goraichik I."/>
            <person name="Dimitrov K.M."/>
            <person name="Suarez D.L."/>
            <person name="Swayne D.E."/>
        </authorList>
    </citation>
    <scope>NUCLEOTIDE SEQUENCE [LARGE SCALE GENOMIC DNA]</scope>
    <source>
        <strain evidence="8 9">DSM 11270</strain>
    </source>
</reference>
<dbReference type="GO" id="GO:0031564">
    <property type="term" value="P:transcription antitermination"/>
    <property type="evidence" value="ECO:0007669"/>
    <property type="project" value="UniProtKB-KW"/>
</dbReference>
<proteinExistence type="inferred from homology"/>
<evidence type="ECO:0000256" key="4">
    <source>
        <dbReference type="ARBA" id="ARBA00023015"/>
    </source>
</evidence>
<dbReference type="RefSeq" id="WP_084054098.1">
    <property type="nucleotide sequence ID" value="NZ_FWWT01000022.1"/>
</dbReference>
<name>A0A1W1VNG7_DESTI</name>
<evidence type="ECO:0000313" key="9">
    <source>
        <dbReference type="Proteomes" id="UP000192731"/>
    </source>
</evidence>
<dbReference type="InterPro" id="IPR035926">
    <property type="entry name" value="NusB-like_sf"/>
</dbReference>